<dbReference type="AlphaFoldDB" id="A0A9W9I5S8"/>
<dbReference type="InterPro" id="IPR036259">
    <property type="entry name" value="MFS_trans_sf"/>
</dbReference>
<dbReference type="Proteomes" id="UP001149163">
    <property type="component" value="Unassembled WGS sequence"/>
</dbReference>
<organism evidence="6 7">
    <name type="scientific">Penicillium canariense</name>
    <dbReference type="NCBI Taxonomy" id="189055"/>
    <lineage>
        <taxon>Eukaryota</taxon>
        <taxon>Fungi</taxon>
        <taxon>Dikarya</taxon>
        <taxon>Ascomycota</taxon>
        <taxon>Pezizomycotina</taxon>
        <taxon>Eurotiomycetes</taxon>
        <taxon>Eurotiomycetidae</taxon>
        <taxon>Eurotiales</taxon>
        <taxon>Aspergillaceae</taxon>
        <taxon>Penicillium</taxon>
    </lineage>
</organism>
<evidence type="ECO:0000256" key="3">
    <source>
        <dbReference type="ARBA" id="ARBA00022989"/>
    </source>
</evidence>
<keyword evidence="4 5" id="KW-0472">Membrane</keyword>
<keyword evidence="7" id="KW-1185">Reference proteome</keyword>
<keyword evidence="2 5" id="KW-0812">Transmembrane</keyword>
<accession>A0A9W9I5S8</accession>
<feature type="transmembrane region" description="Helical" evidence="5">
    <location>
        <begin position="21"/>
        <end position="43"/>
    </location>
</feature>
<comment type="subcellular location">
    <subcellularLocation>
        <location evidence="1">Membrane</location>
        <topology evidence="1">Multi-pass membrane protein</topology>
    </subcellularLocation>
</comment>
<dbReference type="GeneID" id="81426304"/>
<name>A0A9W9I5S8_9EURO</name>
<dbReference type="Gene3D" id="1.20.1250.20">
    <property type="entry name" value="MFS general substrate transporter like domains"/>
    <property type="match status" value="1"/>
</dbReference>
<reference evidence="6" key="1">
    <citation type="submission" date="2022-11" db="EMBL/GenBank/DDBJ databases">
        <authorList>
            <person name="Petersen C."/>
        </authorList>
    </citation>
    <scope>NUCLEOTIDE SEQUENCE</scope>
    <source>
        <strain evidence="6">IBT 26290</strain>
    </source>
</reference>
<dbReference type="EMBL" id="JAPQKN010000003">
    <property type="protein sequence ID" value="KAJ5166222.1"/>
    <property type="molecule type" value="Genomic_DNA"/>
</dbReference>
<keyword evidence="3 5" id="KW-1133">Transmembrane helix</keyword>
<feature type="transmembrane region" description="Helical" evidence="5">
    <location>
        <begin position="100"/>
        <end position="122"/>
    </location>
</feature>
<dbReference type="RefSeq" id="XP_056542683.1">
    <property type="nucleotide sequence ID" value="XM_056687128.1"/>
</dbReference>
<protein>
    <recommendedName>
        <fullName evidence="8">Major facilitator superfamily (MFS) profile domain-containing protein</fullName>
    </recommendedName>
</protein>
<dbReference type="SUPFAM" id="SSF103473">
    <property type="entry name" value="MFS general substrate transporter"/>
    <property type="match status" value="1"/>
</dbReference>
<evidence type="ECO:0000256" key="5">
    <source>
        <dbReference type="SAM" id="Phobius"/>
    </source>
</evidence>
<dbReference type="PANTHER" id="PTHR23501">
    <property type="entry name" value="MAJOR FACILITATOR SUPERFAMILY"/>
    <property type="match status" value="1"/>
</dbReference>
<feature type="transmembrane region" description="Helical" evidence="5">
    <location>
        <begin position="225"/>
        <end position="246"/>
    </location>
</feature>
<evidence type="ECO:0000256" key="2">
    <source>
        <dbReference type="ARBA" id="ARBA00022692"/>
    </source>
</evidence>
<dbReference type="PANTHER" id="PTHR23501:SF43">
    <property type="entry name" value="MULTIDRUG TRANSPORTER, PUTATIVE (AFU_ORTHOLOGUE AFUA_6G03040)-RELATED"/>
    <property type="match status" value="1"/>
</dbReference>
<evidence type="ECO:0000256" key="1">
    <source>
        <dbReference type="ARBA" id="ARBA00004141"/>
    </source>
</evidence>
<reference evidence="6" key="2">
    <citation type="journal article" date="2023" name="IMA Fungus">
        <title>Comparative genomic study of the Penicillium genus elucidates a diverse pangenome and 15 lateral gene transfer events.</title>
        <authorList>
            <person name="Petersen C."/>
            <person name="Sorensen T."/>
            <person name="Nielsen M.R."/>
            <person name="Sondergaard T.E."/>
            <person name="Sorensen J.L."/>
            <person name="Fitzpatrick D.A."/>
            <person name="Frisvad J.C."/>
            <person name="Nielsen K.L."/>
        </authorList>
    </citation>
    <scope>NUCLEOTIDE SEQUENCE</scope>
    <source>
        <strain evidence="6">IBT 26290</strain>
    </source>
</reference>
<feature type="transmembrane region" description="Helical" evidence="5">
    <location>
        <begin position="134"/>
        <end position="154"/>
    </location>
</feature>
<feature type="transmembrane region" description="Helical" evidence="5">
    <location>
        <begin position="75"/>
        <end position="93"/>
    </location>
</feature>
<sequence length="248" mass="26089">EGDVTNRGTDTSIVATSIYTIALNFNSLSGSLWVVLAYTLAFISSHPLPRAVTDALTGCAVIFARSSDFVGRRTAVIAAFTLFIAFSLACGFSRNITQLIIFRALQGVGGAGLYALPLILLVEAGTLDLKLLTSSLIGASISLAGAVGPVRIAVSQGIIMLNAGTDCRRSVDVPCELEMGVLNQVSVHVASSLRKISDFPTVLPSALLLLSSSLRGGRITLPHMITNLACLFLILTTSALYCSSVHRF</sequence>
<evidence type="ECO:0000313" key="7">
    <source>
        <dbReference type="Proteomes" id="UP001149163"/>
    </source>
</evidence>
<proteinExistence type="predicted"/>
<dbReference type="GO" id="GO:0005886">
    <property type="term" value="C:plasma membrane"/>
    <property type="evidence" value="ECO:0007669"/>
    <property type="project" value="TreeGrafter"/>
</dbReference>
<dbReference type="OrthoDB" id="440553at2759"/>
<evidence type="ECO:0000313" key="6">
    <source>
        <dbReference type="EMBL" id="KAJ5166222.1"/>
    </source>
</evidence>
<evidence type="ECO:0008006" key="8">
    <source>
        <dbReference type="Google" id="ProtNLM"/>
    </source>
</evidence>
<comment type="caution">
    <text evidence="6">The sequence shown here is derived from an EMBL/GenBank/DDBJ whole genome shotgun (WGS) entry which is preliminary data.</text>
</comment>
<gene>
    <name evidence="6" type="ORF">N7482_005003</name>
</gene>
<feature type="non-terminal residue" evidence="6">
    <location>
        <position position="1"/>
    </location>
</feature>
<dbReference type="GO" id="GO:0022857">
    <property type="term" value="F:transmembrane transporter activity"/>
    <property type="evidence" value="ECO:0007669"/>
    <property type="project" value="TreeGrafter"/>
</dbReference>
<evidence type="ECO:0000256" key="4">
    <source>
        <dbReference type="ARBA" id="ARBA00023136"/>
    </source>
</evidence>